<gene>
    <name evidence="1" type="ORF">UFOVP972_43</name>
</gene>
<accession>A0A6J5Q4F1</accession>
<reference evidence="1" key="1">
    <citation type="submission" date="2020-05" db="EMBL/GenBank/DDBJ databases">
        <authorList>
            <person name="Chiriac C."/>
            <person name="Salcher M."/>
            <person name="Ghai R."/>
            <person name="Kavagutti S V."/>
        </authorList>
    </citation>
    <scope>NUCLEOTIDE SEQUENCE</scope>
</reference>
<evidence type="ECO:0000313" key="1">
    <source>
        <dbReference type="EMBL" id="CAB4174434.1"/>
    </source>
</evidence>
<dbReference type="EMBL" id="LR796923">
    <property type="protein sequence ID" value="CAB4174434.1"/>
    <property type="molecule type" value="Genomic_DNA"/>
</dbReference>
<proteinExistence type="predicted"/>
<name>A0A6J5Q4F1_9CAUD</name>
<sequence>MNEIQYFFKKAISSCRKGKFYYRPWKQLLTIIILEIKCVILTGKTLNEI</sequence>
<organism evidence="1">
    <name type="scientific">uncultured Caudovirales phage</name>
    <dbReference type="NCBI Taxonomy" id="2100421"/>
    <lineage>
        <taxon>Viruses</taxon>
        <taxon>Duplodnaviria</taxon>
        <taxon>Heunggongvirae</taxon>
        <taxon>Uroviricota</taxon>
        <taxon>Caudoviricetes</taxon>
        <taxon>Peduoviridae</taxon>
        <taxon>Maltschvirus</taxon>
        <taxon>Maltschvirus maltsch</taxon>
    </lineage>
</organism>
<protein>
    <submittedName>
        <fullName evidence="1">Uncharacterized protein</fullName>
    </submittedName>
</protein>